<gene>
    <name evidence="2" type="ORF">K431DRAFT_105402</name>
</gene>
<dbReference type="Proteomes" id="UP000799441">
    <property type="component" value="Unassembled WGS sequence"/>
</dbReference>
<organism evidence="2 3">
    <name type="scientific">Polychaeton citri CBS 116435</name>
    <dbReference type="NCBI Taxonomy" id="1314669"/>
    <lineage>
        <taxon>Eukaryota</taxon>
        <taxon>Fungi</taxon>
        <taxon>Dikarya</taxon>
        <taxon>Ascomycota</taxon>
        <taxon>Pezizomycotina</taxon>
        <taxon>Dothideomycetes</taxon>
        <taxon>Dothideomycetidae</taxon>
        <taxon>Capnodiales</taxon>
        <taxon>Capnodiaceae</taxon>
        <taxon>Polychaeton</taxon>
    </lineage>
</organism>
<evidence type="ECO:0000313" key="3">
    <source>
        <dbReference type="Proteomes" id="UP000799441"/>
    </source>
</evidence>
<accession>A0A9P4Q4W1</accession>
<evidence type="ECO:0000256" key="1">
    <source>
        <dbReference type="SAM" id="MobiDB-lite"/>
    </source>
</evidence>
<sequence length="149" mass="15172">MPTVGAVMLVAVVEAVDVKSPSLSSPYCSIASASAPIAIRAGGGDMPLLPSSADSHQPHSPSRTRGDGRSCNARLPCLHLHWAILGAMPDPIVVADGREPSILTNGSSTHIFITDAALVLCPVCVCSPSLSQALDCVTAVASSSIEDSI</sequence>
<dbReference type="AlphaFoldDB" id="A0A9P4Q4W1"/>
<protein>
    <submittedName>
        <fullName evidence="2">Uncharacterized protein</fullName>
    </submittedName>
</protein>
<dbReference type="EMBL" id="MU003806">
    <property type="protein sequence ID" value="KAF2719844.1"/>
    <property type="molecule type" value="Genomic_DNA"/>
</dbReference>
<feature type="compositionally biased region" description="Polar residues" evidence="1">
    <location>
        <begin position="52"/>
        <end position="63"/>
    </location>
</feature>
<keyword evidence="3" id="KW-1185">Reference proteome</keyword>
<feature type="region of interest" description="Disordered" evidence="1">
    <location>
        <begin position="48"/>
        <end position="68"/>
    </location>
</feature>
<reference evidence="2" key="1">
    <citation type="journal article" date="2020" name="Stud. Mycol.">
        <title>101 Dothideomycetes genomes: a test case for predicting lifestyles and emergence of pathogens.</title>
        <authorList>
            <person name="Haridas S."/>
            <person name="Albert R."/>
            <person name="Binder M."/>
            <person name="Bloem J."/>
            <person name="Labutti K."/>
            <person name="Salamov A."/>
            <person name="Andreopoulos B."/>
            <person name="Baker S."/>
            <person name="Barry K."/>
            <person name="Bills G."/>
            <person name="Bluhm B."/>
            <person name="Cannon C."/>
            <person name="Castanera R."/>
            <person name="Culley D."/>
            <person name="Daum C."/>
            <person name="Ezra D."/>
            <person name="Gonzalez J."/>
            <person name="Henrissat B."/>
            <person name="Kuo A."/>
            <person name="Liang C."/>
            <person name="Lipzen A."/>
            <person name="Lutzoni F."/>
            <person name="Magnuson J."/>
            <person name="Mondo S."/>
            <person name="Nolan M."/>
            <person name="Ohm R."/>
            <person name="Pangilinan J."/>
            <person name="Park H.-J."/>
            <person name="Ramirez L."/>
            <person name="Alfaro M."/>
            <person name="Sun H."/>
            <person name="Tritt A."/>
            <person name="Yoshinaga Y."/>
            <person name="Zwiers L.-H."/>
            <person name="Turgeon B."/>
            <person name="Goodwin S."/>
            <person name="Spatafora J."/>
            <person name="Crous P."/>
            <person name="Grigoriev I."/>
        </authorList>
    </citation>
    <scope>NUCLEOTIDE SEQUENCE</scope>
    <source>
        <strain evidence="2">CBS 116435</strain>
    </source>
</reference>
<evidence type="ECO:0000313" key="2">
    <source>
        <dbReference type="EMBL" id="KAF2719844.1"/>
    </source>
</evidence>
<comment type="caution">
    <text evidence="2">The sequence shown here is derived from an EMBL/GenBank/DDBJ whole genome shotgun (WGS) entry which is preliminary data.</text>
</comment>
<proteinExistence type="predicted"/>
<name>A0A9P4Q4W1_9PEZI</name>